<evidence type="ECO:0000256" key="4">
    <source>
        <dbReference type="RuleBase" id="RU003357"/>
    </source>
</evidence>
<comment type="similarity">
    <text evidence="3 4">Belongs to the TonB-dependent receptor family.</text>
</comment>
<protein>
    <submittedName>
        <fullName evidence="8">TonB-dependent receptor</fullName>
    </submittedName>
</protein>
<dbReference type="Pfam" id="PF07715">
    <property type="entry name" value="Plug"/>
    <property type="match status" value="1"/>
</dbReference>
<comment type="caution">
    <text evidence="8">The sequence shown here is derived from an EMBL/GenBank/DDBJ whole genome shotgun (WGS) entry which is preliminary data.</text>
</comment>
<keyword evidence="3" id="KW-0812">Transmembrane</keyword>
<keyword evidence="9" id="KW-1185">Reference proteome</keyword>
<evidence type="ECO:0000256" key="3">
    <source>
        <dbReference type="PROSITE-ProRule" id="PRU01360"/>
    </source>
</evidence>
<dbReference type="Pfam" id="PF00593">
    <property type="entry name" value="TonB_dep_Rec_b-barrel"/>
    <property type="match status" value="1"/>
</dbReference>
<keyword evidence="3" id="KW-0998">Cell outer membrane</keyword>
<comment type="subcellular location">
    <subcellularLocation>
        <location evidence="3">Cell outer membrane</location>
        <topology evidence="3">Multi-pass membrane protein</topology>
    </subcellularLocation>
</comment>
<dbReference type="EMBL" id="JAWCUA010000010">
    <property type="protein sequence ID" value="MDU0114280.1"/>
    <property type="molecule type" value="Genomic_DNA"/>
</dbReference>
<feature type="domain" description="TonB-dependent receptor plug" evidence="7">
    <location>
        <begin position="52"/>
        <end position="159"/>
    </location>
</feature>
<keyword evidence="3" id="KW-0813">Transport</keyword>
<gene>
    <name evidence="8" type="ORF">RT723_15030</name>
</gene>
<feature type="signal peptide" evidence="5">
    <location>
        <begin position="1"/>
        <end position="28"/>
    </location>
</feature>
<dbReference type="InterPro" id="IPR039426">
    <property type="entry name" value="TonB-dep_rcpt-like"/>
</dbReference>
<keyword evidence="8" id="KW-0675">Receptor</keyword>
<dbReference type="PANTHER" id="PTHR32552">
    <property type="entry name" value="FERRICHROME IRON RECEPTOR-RELATED"/>
    <property type="match status" value="1"/>
</dbReference>
<keyword evidence="1" id="KW-0406">Ion transport</keyword>
<keyword evidence="5" id="KW-0732">Signal</keyword>
<evidence type="ECO:0000256" key="2">
    <source>
        <dbReference type="ARBA" id="ARBA00023077"/>
    </source>
</evidence>
<evidence type="ECO:0000313" key="8">
    <source>
        <dbReference type="EMBL" id="MDU0114280.1"/>
    </source>
</evidence>
<feature type="domain" description="TonB-dependent receptor-like beta-barrel" evidence="6">
    <location>
        <begin position="315"/>
        <end position="769"/>
    </location>
</feature>
<accession>A0ABU3R3M6</accession>
<evidence type="ECO:0000256" key="5">
    <source>
        <dbReference type="SAM" id="SignalP"/>
    </source>
</evidence>
<dbReference type="PROSITE" id="PS52016">
    <property type="entry name" value="TONB_DEPENDENT_REC_3"/>
    <property type="match status" value="1"/>
</dbReference>
<dbReference type="PANTHER" id="PTHR32552:SF81">
    <property type="entry name" value="TONB-DEPENDENT OUTER MEMBRANE RECEPTOR"/>
    <property type="match status" value="1"/>
</dbReference>
<dbReference type="InterPro" id="IPR012910">
    <property type="entry name" value="Plug_dom"/>
</dbReference>
<reference evidence="8 9" key="1">
    <citation type="submission" date="2023-10" db="EMBL/GenBank/DDBJ databases">
        <title>Psychrosphaera aquimaarina strain SW33 isolated from seawater.</title>
        <authorList>
            <person name="Bayburt H."/>
            <person name="Kim J.M."/>
            <person name="Choi B.J."/>
            <person name="Jeon C.O."/>
        </authorList>
    </citation>
    <scope>NUCLEOTIDE SEQUENCE [LARGE SCALE GENOMIC DNA]</scope>
    <source>
        <strain evidence="8 9">KCTC 52743</strain>
    </source>
</reference>
<evidence type="ECO:0000313" key="9">
    <source>
        <dbReference type="Proteomes" id="UP001257914"/>
    </source>
</evidence>
<sequence>MLNNNNWLRSKVNMAIMLGLMSTYTVTAAEADEKKKGLEVIEVTAQKRSESIQTVPIAITAFGEGDIQKMGLANVNDLGLLTPGLETNNATATQTSFNIRGITTNDFGIGLDAAVAVYIDGVYVGRRGTSNMNFNDVERVEVLKGPQGTLFGRNSAAGAIHIITKDATADNEGAIKFTLGSHDKRKVEFSTNFMINENMNFRGSFNSNHRGGYLEEKDSVKMYGNQRDWSARGALHWDVSPDVETIIRADYTDTNQQGRPAVTLNTSYGSGDPFAPIEYDFEGKETREAGGISAEVNYQLTDQMALTSITAYRQFERTNHMEDDGSAYARAYFTSNLIEDQNQFSQEFRVTQNGDDFKWTLGATLFHENITQQTHAHFNTRTFDALALVQSGADPRDILGLPFGMGVAGVYAQQFIPQQTLGQIMVGTGLSFEEVMGAIVSVNIYNPHHERFDNEGTTNSAAIYFDGTYALTDSLDITLGARYTYDDKEFYLKTAPTNEIIMPFDGIDNIPLAVAFIPDEATQENSWEKFTPRIVIDYQWNDDIMTYVSYSEGFKSGGFNTLGEAPPVEAETVKNTEVGIKSSWFENKVRLNLSAYQYDYTNLQQLELFGSPVPTYNLRNVDAEGSGFDVELIWQATEDLIFTSNYGNTQTEYTKWQFFDAEIANNSGVSKVGEPISGMPEDQGNIRMDYYFEGLDGQMNFHLSYAYTGDRTQDIDGPALAVLPFEQGSVTGLNDDELNSISSYGLTNIRLSWESDNHPIHLAFFVNNLTDEKYLMQTGGQAMAVGSPIATPGLPKMYGIEFGMDF</sequence>
<dbReference type="Proteomes" id="UP001257914">
    <property type="component" value="Unassembled WGS sequence"/>
</dbReference>
<keyword evidence="3 4" id="KW-0472">Membrane</keyword>
<evidence type="ECO:0000259" key="6">
    <source>
        <dbReference type="Pfam" id="PF00593"/>
    </source>
</evidence>
<name>A0ABU3R3M6_9GAMM</name>
<proteinExistence type="inferred from homology"/>
<keyword evidence="2 4" id="KW-0798">TonB box</keyword>
<dbReference type="InterPro" id="IPR000531">
    <property type="entry name" value="Beta-barrel_TonB"/>
</dbReference>
<evidence type="ECO:0000259" key="7">
    <source>
        <dbReference type="Pfam" id="PF07715"/>
    </source>
</evidence>
<evidence type="ECO:0000256" key="1">
    <source>
        <dbReference type="ARBA" id="ARBA00023065"/>
    </source>
</evidence>
<keyword evidence="3" id="KW-1134">Transmembrane beta strand</keyword>
<organism evidence="8 9">
    <name type="scientific">Psychrosphaera aquimarina</name>
    <dbReference type="NCBI Taxonomy" id="2044854"/>
    <lineage>
        <taxon>Bacteria</taxon>
        <taxon>Pseudomonadati</taxon>
        <taxon>Pseudomonadota</taxon>
        <taxon>Gammaproteobacteria</taxon>
        <taxon>Alteromonadales</taxon>
        <taxon>Pseudoalteromonadaceae</taxon>
        <taxon>Psychrosphaera</taxon>
    </lineage>
</organism>
<dbReference type="RefSeq" id="WP_216053648.1">
    <property type="nucleotide sequence ID" value="NZ_JAWCUA010000010.1"/>
</dbReference>
<feature type="chain" id="PRO_5045764352" evidence="5">
    <location>
        <begin position="29"/>
        <end position="806"/>
    </location>
</feature>